<feature type="transmembrane region" description="Helical" evidence="2">
    <location>
        <begin position="12"/>
        <end position="33"/>
    </location>
</feature>
<dbReference type="FunCoup" id="A0A2R6QUU0">
    <property type="interactions" value="95"/>
</dbReference>
<dbReference type="InParanoid" id="A0A2R6QUU0"/>
<organism evidence="4 5">
    <name type="scientific">Actinidia chinensis var. chinensis</name>
    <name type="common">Chinese soft-hair kiwi</name>
    <dbReference type="NCBI Taxonomy" id="1590841"/>
    <lineage>
        <taxon>Eukaryota</taxon>
        <taxon>Viridiplantae</taxon>
        <taxon>Streptophyta</taxon>
        <taxon>Embryophyta</taxon>
        <taxon>Tracheophyta</taxon>
        <taxon>Spermatophyta</taxon>
        <taxon>Magnoliopsida</taxon>
        <taxon>eudicotyledons</taxon>
        <taxon>Gunneridae</taxon>
        <taxon>Pentapetalae</taxon>
        <taxon>asterids</taxon>
        <taxon>Ericales</taxon>
        <taxon>Actinidiaceae</taxon>
        <taxon>Actinidia</taxon>
    </lineage>
</organism>
<dbReference type="OrthoDB" id="1685070at2759"/>
<evidence type="ECO:0000256" key="1">
    <source>
        <dbReference type="SAM" id="MobiDB-lite"/>
    </source>
</evidence>
<dbReference type="Proteomes" id="UP000241394">
    <property type="component" value="Chromosome LG12"/>
</dbReference>
<dbReference type="Gramene" id="PSS15507">
    <property type="protein sequence ID" value="PSS15507"/>
    <property type="gene ID" value="CEY00_Acc12998"/>
</dbReference>
<protein>
    <submittedName>
        <fullName evidence="4">AT-rich interactive domain-containing protein</fullName>
    </submittedName>
</protein>
<accession>A0A2R6QUU0</accession>
<keyword evidence="2" id="KW-0812">Transmembrane</keyword>
<gene>
    <name evidence="4" type="ORF">CEY00_Acc12998</name>
</gene>
<reference evidence="4 5" key="1">
    <citation type="submission" date="2017-07" db="EMBL/GenBank/DDBJ databases">
        <title>An improved, manually edited Actinidia chinensis var. chinensis (kiwifruit) genome highlights the challenges associated with draft genomes and gene prediction in plants.</title>
        <authorList>
            <person name="Pilkington S."/>
            <person name="Crowhurst R."/>
            <person name="Hilario E."/>
            <person name="Nardozza S."/>
            <person name="Fraser L."/>
            <person name="Peng Y."/>
            <person name="Gunaseelan K."/>
            <person name="Simpson R."/>
            <person name="Tahir J."/>
            <person name="Deroles S."/>
            <person name="Templeton K."/>
            <person name="Luo Z."/>
            <person name="Davy M."/>
            <person name="Cheng C."/>
            <person name="Mcneilage M."/>
            <person name="Scaglione D."/>
            <person name="Liu Y."/>
            <person name="Zhang Q."/>
            <person name="Datson P."/>
            <person name="De Silva N."/>
            <person name="Gardiner S."/>
            <person name="Bassett H."/>
            <person name="Chagne D."/>
            <person name="Mccallum J."/>
            <person name="Dzierzon H."/>
            <person name="Deng C."/>
            <person name="Wang Y.-Y."/>
            <person name="Barron N."/>
            <person name="Manako K."/>
            <person name="Bowen J."/>
            <person name="Foster T."/>
            <person name="Erridge Z."/>
            <person name="Tiffin H."/>
            <person name="Waite C."/>
            <person name="Davies K."/>
            <person name="Grierson E."/>
            <person name="Laing W."/>
            <person name="Kirk R."/>
            <person name="Chen X."/>
            <person name="Wood M."/>
            <person name="Montefiori M."/>
            <person name="Brummell D."/>
            <person name="Schwinn K."/>
            <person name="Catanach A."/>
            <person name="Fullerton C."/>
            <person name="Li D."/>
            <person name="Meiyalaghan S."/>
            <person name="Nieuwenhuizen N."/>
            <person name="Read N."/>
            <person name="Prakash R."/>
            <person name="Hunter D."/>
            <person name="Zhang H."/>
            <person name="Mckenzie M."/>
            <person name="Knabel M."/>
            <person name="Harris A."/>
            <person name="Allan A."/>
            <person name="Chen A."/>
            <person name="Janssen B."/>
            <person name="Plunkett B."/>
            <person name="Dwamena C."/>
            <person name="Voogd C."/>
            <person name="Leif D."/>
            <person name="Lafferty D."/>
            <person name="Souleyre E."/>
            <person name="Varkonyi-Gasic E."/>
            <person name="Gambi F."/>
            <person name="Hanley J."/>
            <person name="Yao J.-L."/>
            <person name="Cheung J."/>
            <person name="David K."/>
            <person name="Warren B."/>
            <person name="Marsh K."/>
            <person name="Snowden K."/>
            <person name="Lin-Wang K."/>
            <person name="Brian L."/>
            <person name="Martinez-Sanchez M."/>
            <person name="Wang M."/>
            <person name="Ileperuma N."/>
            <person name="Macnee N."/>
            <person name="Campin R."/>
            <person name="Mcatee P."/>
            <person name="Drummond R."/>
            <person name="Espley R."/>
            <person name="Ireland H."/>
            <person name="Wu R."/>
            <person name="Atkinson R."/>
            <person name="Karunairetnam S."/>
            <person name="Bulley S."/>
            <person name="Chunkath S."/>
            <person name="Hanley Z."/>
            <person name="Storey R."/>
            <person name="Thrimawithana A."/>
            <person name="Thomson S."/>
            <person name="David C."/>
            <person name="Testolin R."/>
        </authorList>
    </citation>
    <scope>NUCLEOTIDE SEQUENCE [LARGE SCALE GENOMIC DNA]</scope>
    <source>
        <strain evidence="5">cv. Red5</strain>
        <tissue evidence="4">Young leaf</tissue>
    </source>
</reference>
<dbReference type="InterPro" id="IPR025520">
    <property type="entry name" value="DUF4408"/>
</dbReference>
<dbReference type="STRING" id="1590841.A0A2R6QUU0"/>
<dbReference type="InterPro" id="IPR008480">
    <property type="entry name" value="DUF761_pln"/>
</dbReference>
<name>A0A2R6QUU0_ACTCC</name>
<feature type="region of interest" description="Disordered" evidence="1">
    <location>
        <begin position="203"/>
        <end position="237"/>
    </location>
</feature>
<comment type="caution">
    <text evidence="4">The sequence shown here is derived from an EMBL/GenBank/DDBJ whole genome shotgun (WGS) entry which is preliminary data.</text>
</comment>
<dbReference type="PANTHER" id="PTHR33098:SF57">
    <property type="entry name" value="DUF4408 DOMAIN PROTEIN"/>
    <property type="match status" value="1"/>
</dbReference>
<dbReference type="OMA" id="ESEIHFH"/>
<dbReference type="PANTHER" id="PTHR33098">
    <property type="entry name" value="COTTON FIBER (DUF761)"/>
    <property type="match status" value="1"/>
</dbReference>
<dbReference type="AlphaFoldDB" id="A0A2R6QUU0"/>
<sequence length="269" mass="30461">MYGAGTMWASMASWFTPIILFCFLNVMIATILLTSQLKSHNHKPTHDQQDPPQLARPPSILDRVKSIDFSLYRSDQPDPPQYEHNPPQLVRAPSILERVRSTAFSLYRSDQPDPPHTTPQLVRTPAMLDWVMSNVSTYRSGQSDPLQFEPHQVDPIQSEAQDRHVTRSMSEIAPEGEALVARMRKSASEKLRVAVVAAEAVDQRRPSTTRERNRTASFGNDEGVDEKGDDEGVDGKADDFINKFKKQLKLQRLDSILKYNEMLNRGSCE</sequence>
<dbReference type="Pfam" id="PF05553">
    <property type="entry name" value="DUF761"/>
    <property type="match status" value="1"/>
</dbReference>
<reference evidence="5" key="2">
    <citation type="journal article" date="2018" name="BMC Genomics">
        <title>A manually annotated Actinidia chinensis var. chinensis (kiwifruit) genome highlights the challenges associated with draft genomes and gene prediction in plants.</title>
        <authorList>
            <person name="Pilkington S.M."/>
            <person name="Crowhurst R."/>
            <person name="Hilario E."/>
            <person name="Nardozza S."/>
            <person name="Fraser L."/>
            <person name="Peng Y."/>
            <person name="Gunaseelan K."/>
            <person name="Simpson R."/>
            <person name="Tahir J."/>
            <person name="Deroles S.C."/>
            <person name="Templeton K."/>
            <person name="Luo Z."/>
            <person name="Davy M."/>
            <person name="Cheng C."/>
            <person name="McNeilage M."/>
            <person name="Scaglione D."/>
            <person name="Liu Y."/>
            <person name="Zhang Q."/>
            <person name="Datson P."/>
            <person name="De Silva N."/>
            <person name="Gardiner S.E."/>
            <person name="Bassett H."/>
            <person name="Chagne D."/>
            <person name="McCallum J."/>
            <person name="Dzierzon H."/>
            <person name="Deng C."/>
            <person name="Wang Y.Y."/>
            <person name="Barron L."/>
            <person name="Manako K."/>
            <person name="Bowen J."/>
            <person name="Foster T.M."/>
            <person name="Erridge Z.A."/>
            <person name="Tiffin H."/>
            <person name="Waite C.N."/>
            <person name="Davies K.M."/>
            <person name="Grierson E.P."/>
            <person name="Laing W.A."/>
            <person name="Kirk R."/>
            <person name="Chen X."/>
            <person name="Wood M."/>
            <person name="Montefiori M."/>
            <person name="Brummell D.A."/>
            <person name="Schwinn K.E."/>
            <person name="Catanach A."/>
            <person name="Fullerton C."/>
            <person name="Li D."/>
            <person name="Meiyalaghan S."/>
            <person name="Nieuwenhuizen N."/>
            <person name="Read N."/>
            <person name="Prakash R."/>
            <person name="Hunter D."/>
            <person name="Zhang H."/>
            <person name="McKenzie M."/>
            <person name="Knabel M."/>
            <person name="Harris A."/>
            <person name="Allan A.C."/>
            <person name="Gleave A."/>
            <person name="Chen A."/>
            <person name="Janssen B.J."/>
            <person name="Plunkett B."/>
            <person name="Ampomah-Dwamena C."/>
            <person name="Voogd C."/>
            <person name="Leif D."/>
            <person name="Lafferty D."/>
            <person name="Souleyre E.J.F."/>
            <person name="Varkonyi-Gasic E."/>
            <person name="Gambi F."/>
            <person name="Hanley J."/>
            <person name="Yao J.L."/>
            <person name="Cheung J."/>
            <person name="David K.M."/>
            <person name="Warren B."/>
            <person name="Marsh K."/>
            <person name="Snowden K.C."/>
            <person name="Lin-Wang K."/>
            <person name="Brian L."/>
            <person name="Martinez-Sanchez M."/>
            <person name="Wang M."/>
            <person name="Ileperuma N."/>
            <person name="Macnee N."/>
            <person name="Campin R."/>
            <person name="McAtee P."/>
            <person name="Drummond R.S.M."/>
            <person name="Espley R.V."/>
            <person name="Ireland H.S."/>
            <person name="Wu R."/>
            <person name="Atkinson R.G."/>
            <person name="Karunairetnam S."/>
            <person name="Bulley S."/>
            <person name="Chunkath S."/>
            <person name="Hanley Z."/>
            <person name="Storey R."/>
            <person name="Thrimawithana A.H."/>
            <person name="Thomson S."/>
            <person name="David C."/>
            <person name="Testolin R."/>
            <person name="Huang H."/>
            <person name="Hellens R.P."/>
            <person name="Schaffer R.J."/>
        </authorList>
    </citation>
    <scope>NUCLEOTIDE SEQUENCE [LARGE SCALE GENOMIC DNA]</scope>
    <source>
        <strain evidence="5">cv. Red5</strain>
    </source>
</reference>
<evidence type="ECO:0000313" key="5">
    <source>
        <dbReference type="Proteomes" id="UP000241394"/>
    </source>
</evidence>
<keyword evidence="5" id="KW-1185">Reference proteome</keyword>
<proteinExistence type="predicted"/>
<evidence type="ECO:0000313" key="4">
    <source>
        <dbReference type="EMBL" id="PSS15507.1"/>
    </source>
</evidence>
<feature type="domain" description="DUF4408" evidence="3">
    <location>
        <begin position="7"/>
        <end position="36"/>
    </location>
</feature>
<keyword evidence="2" id="KW-1133">Transmembrane helix</keyword>
<evidence type="ECO:0000256" key="2">
    <source>
        <dbReference type="SAM" id="Phobius"/>
    </source>
</evidence>
<dbReference type="Pfam" id="PF14364">
    <property type="entry name" value="DUF4408"/>
    <property type="match status" value="1"/>
</dbReference>
<evidence type="ECO:0000259" key="3">
    <source>
        <dbReference type="Pfam" id="PF14364"/>
    </source>
</evidence>
<dbReference type="EMBL" id="NKQK01000012">
    <property type="protein sequence ID" value="PSS15507.1"/>
    <property type="molecule type" value="Genomic_DNA"/>
</dbReference>
<keyword evidence="2" id="KW-0472">Membrane</keyword>
<feature type="compositionally biased region" description="Acidic residues" evidence="1">
    <location>
        <begin position="222"/>
        <end position="232"/>
    </location>
</feature>
<feature type="compositionally biased region" description="Basic and acidic residues" evidence="1">
    <location>
        <begin position="203"/>
        <end position="214"/>
    </location>
</feature>